<dbReference type="EC" id="1.6.5.9" evidence="2"/>
<feature type="domain" description="TQO small subunit DoxD" evidence="9">
    <location>
        <begin position="488"/>
        <end position="583"/>
    </location>
</feature>
<keyword evidence="3" id="KW-0285">Flavoprotein</keyword>
<gene>
    <name evidence="11" type="ORF">CSTERTH_12455</name>
</gene>
<keyword evidence="8" id="KW-1133">Transmembrane helix</keyword>
<evidence type="ECO:0000256" key="7">
    <source>
        <dbReference type="ARBA" id="ARBA00047599"/>
    </source>
</evidence>
<protein>
    <recommendedName>
        <fullName evidence="2">NADH:ubiquinone reductase (non-electrogenic)</fullName>
        <ecNumber evidence="2">1.6.5.9</ecNumber>
    </recommendedName>
</protein>
<dbReference type="EMBL" id="CP014672">
    <property type="protein sequence ID" value="ANW99783.1"/>
    <property type="molecule type" value="Genomic_DNA"/>
</dbReference>
<dbReference type="InterPro" id="IPR023753">
    <property type="entry name" value="FAD/NAD-binding_dom"/>
</dbReference>
<evidence type="ECO:0000259" key="10">
    <source>
        <dbReference type="Pfam" id="PF07992"/>
    </source>
</evidence>
<feature type="transmembrane region" description="Helical" evidence="8">
    <location>
        <begin position="353"/>
        <end position="375"/>
    </location>
</feature>
<evidence type="ECO:0000313" key="12">
    <source>
        <dbReference type="Proteomes" id="UP000092971"/>
    </source>
</evidence>
<keyword evidence="4" id="KW-0274">FAD</keyword>
<dbReference type="PANTHER" id="PTHR43706">
    <property type="entry name" value="NADH DEHYDROGENASE"/>
    <property type="match status" value="1"/>
</dbReference>
<dbReference type="GO" id="GO:0050136">
    <property type="term" value="F:NADH dehydrogenase (quinone) (non-electrogenic) activity"/>
    <property type="evidence" value="ECO:0007669"/>
    <property type="project" value="UniProtKB-EC"/>
</dbReference>
<evidence type="ECO:0000256" key="1">
    <source>
        <dbReference type="ARBA" id="ARBA00005272"/>
    </source>
</evidence>
<accession>A0A1B1YGA6</accession>
<dbReference type="Gene3D" id="3.50.50.100">
    <property type="match status" value="1"/>
</dbReference>
<keyword evidence="8" id="KW-0812">Transmembrane</keyword>
<feature type="transmembrane region" description="Helical" evidence="8">
    <location>
        <begin position="499"/>
        <end position="531"/>
    </location>
</feature>
<evidence type="ECO:0000256" key="2">
    <source>
        <dbReference type="ARBA" id="ARBA00012637"/>
    </source>
</evidence>
<keyword evidence="5" id="KW-0560">Oxidoreductase</keyword>
<keyword evidence="8" id="KW-0472">Membrane</keyword>
<dbReference type="PRINTS" id="PR00469">
    <property type="entry name" value="PNDRDTASEII"/>
</dbReference>
<evidence type="ECO:0000256" key="8">
    <source>
        <dbReference type="SAM" id="Phobius"/>
    </source>
</evidence>
<evidence type="ECO:0000259" key="9">
    <source>
        <dbReference type="Pfam" id="PF04173"/>
    </source>
</evidence>
<dbReference type="InterPro" id="IPR007301">
    <property type="entry name" value="DoxD"/>
</dbReference>
<feature type="transmembrane region" description="Helical" evidence="8">
    <location>
        <begin position="419"/>
        <end position="436"/>
    </location>
</feature>
<name>A0A1B1YGA6_THEST</name>
<dbReference type="PRINTS" id="PR00368">
    <property type="entry name" value="FADPNR"/>
</dbReference>
<dbReference type="InterPro" id="IPR036188">
    <property type="entry name" value="FAD/NAD-bd_sf"/>
</dbReference>
<feature type="domain" description="FAD/NAD(P)-binding" evidence="10">
    <location>
        <begin position="3"/>
        <end position="323"/>
    </location>
</feature>
<evidence type="ECO:0000256" key="4">
    <source>
        <dbReference type="ARBA" id="ARBA00022827"/>
    </source>
</evidence>
<dbReference type="OrthoDB" id="9781621at2"/>
<dbReference type="AlphaFoldDB" id="A0A1B1YGA6"/>
<dbReference type="RefSeq" id="WP_015360227.1">
    <property type="nucleotide sequence ID" value="NZ_CP014672.1"/>
</dbReference>
<dbReference type="Proteomes" id="UP000092971">
    <property type="component" value="Chromosome"/>
</dbReference>
<comment type="similarity">
    <text evidence="1">Belongs to the NADH dehydrogenase family.</text>
</comment>
<reference evidence="11 12" key="1">
    <citation type="submission" date="2016-02" db="EMBL/GenBank/DDBJ databases">
        <title>Comparison of Clostridium stercorarium subspecies using comparative genomics and transcriptomics.</title>
        <authorList>
            <person name="Schellenberg J."/>
            <person name="Thallinger G."/>
            <person name="Levin D.B."/>
            <person name="Zhang X."/>
            <person name="Alvare G."/>
            <person name="Fristensky B."/>
            <person name="Sparling R."/>
        </authorList>
    </citation>
    <scope>NUCLEOTIDE SEQUENCE [LARGE SCALE GENOMIC DNA]</scope>
    <source>
        <strain evidence="11 12">DSM 2910</strain>
    </source>
</reference>
<sequence length="593" mass="68052">MSYRVVVLGAGYAGIEAAMTLHKKKKKTDNIEIILIDKNPYHTFLTELHEVAGNRVDAEAVTYPLNKIFRYTDVRVIQDEIVSYDFENNKIFSEKREYPYDYLIIAAGSNPNYYGIPGMKENAFSLWSYEDALRIRGHIEDCFIKASQETDPELRRKLLTIVVGGGGFTGVEAVGEIAIWVKSLCREYGINRSEVRLYLVEALPDILRTMKEKNRIKATKYLKNRLKVEVLTNTTITKLEDDKLYFGDGSSILTSTVIWTAGVKACDMTNKMNLPKGHACRIEVDEYTQVKGFDNVYAVGDIALFIHEGQALPAMVETALQTGKAAAMNILRSIRGEEKKKLEPKYHGMMVSVGYYFAVAEIMGVSLNRLFAVIMKHLVNMHYYFGIGGFELVFRYLKHEFLYKRQHKPALEAFITKKTMLVWLVPLRLYIGYYWLMEGLKKAWDGWFVVEMLAGRATDAEATASLTEEGRKVFRIVSEHTPQWYEWIVDHVILPRPMLFQYLIVLTEIGLGLAFITGTFTILAAIVGIGLNINFLLSTGMYPETYWLIPAQIAMFQDAGKSFGVDYYLIPYLTRQWRYFVRNRKIKLNLFRE</sequence>
<dbReference type="Pfam" id="PF04173">
    <property type="entry name" value="DoxD"/>
    <property type="match status" value="1"/>
</dbReference>
<evidence type="ECO:0000313" key="11">
    <source>
        <dbReference type="EMBL" id="ANW99783.1"/>
    </source>
</evidence>
<dbReference type="PANTHER" id="PTHR43706:SF47">
    <property type="entry name" value="EXTERNAL NADH-UBIQUINONE OXIDOREDUCTASE 1, MITOCHONDRIAL-RELATED"/>
    <property type="match status" value="1"/>
</dbReference>
<proteinExistence type="inferred from homology"/>
<evidence type="ECO:0000256" key="6">
    <source>
        <dbReference type="ARBA" id="ARBA00023027"/>
    </source>
</evidence>
<comment type="catalytic activity">
    <reaction evidence="7">
        <text>a quinone + NADH + H(+) = a quinol + NAD(+)</text>
        <dbReference type="Rhea" id="RHEA:46160"/>
        <dbReference type="ChEBI" id="CHEBI:15378"/>
        <dbReference type="ChEBI" id="CHEBI:24646"/>
        <dbReference type="ChEBI" id="CHEBI:57540"/>
        <dbReference type="ChEBI" id="CHEBI:57945"/>
        <dbReference type="ChEBI" id="CHEBI:132124"/>
        <dbReference type="EC" id="1.6.5.9"/>
    </reaction>
</comment>
<organism evidence="11 12">
    <name type="scientific">Thermoclostridium stercorarium subsp. thermolacticum DSM 2910</name>
    <dbReference type="NCBI Taxonomy" id="1121336"/>
    <lineage>
        <taxon>Bacteria</taxon>
        <taxon>Bacillati</taxon>
        <taxon>Bacillota</taxon>
        <taxon>Clostridia</taxon>
        <taxon>Eubacteriales</taxon>
        <taxon>Oscillospiraceae</taxon>
        <taxon>Thermoclostridium</taxon>
    </lineage>
</organism>
<dbReference type="InterPro" id="IPR045024">
    <property type="entry name" value="NDH-2"/>
</dbReference>
<dbReference type="Pfam" id="PF07992">
    <property type="entry name" value="Pyr_redox_2"/>
    <property type="match status" value="1"/>
</dbReference>
<evidence type="ECO:0000256" key="3">
    <source>
        <dbReference type="ARBA" id="ARBA00022630"/>
    </source>
</evidence>
<dbReference type="SUPFAM" id="SSF51905">
    <property type="entry name" value="FAD/NAD(P)-binding domain"/>
    <property type="match status" value="2"/>
</dbReference>
<evidence type="ECO:0000256" key="5">
    <source>
        <dbReference type="ARBA" id="ARBA00023002"/>
    </source>
</evidence>
<keyword evidence="6" id="KW-0520">NAD</keyword>